<feature type="region of interest" description="Disordered" evidence="1">
    <location>
        <begin position="20"/>
        <end position="40"/>
    </location>
</feature>
<dbReference type="OrthoDB" id="3265815at2759"/>
<sequence length="394" mass="44154">MDLDWDNVMFNDVEYAAKYDHLPTPPRSSDGSPVADTEEDRSTVVSISTTFFSNAQHRPQPPDVILLSKDSVYFYVHSDLILDASDNSFRAMLPITHSAGDEDLPVLNVPEPSPVLNVMLHTIYDMSCAHYSPPFETLVNAVDSMPIYGIQPKSMILPSTSLFTLLLSHAPLFPLQLYALAAHYDIFDLAVPTSSHLLAFPLSRLSDEVVERMGAIYLKRQVSTAVILFVGSDRTYSRLFFLHFGRAEALKRVLGPPPHPHPPSATCDFQAQKGLSRAWALATAYLAWDVRPDMSINSLESALKPLAEHLSCDLCRNALNDRIRTLVIQWSVVKAGHLYLCMFSFDTFCSERYNPHISSKISDEPTIHTTRYTLVAVGRYRYSYSLPIVPPPLH</sequence>
<evidence type="ECO:0000313" key="3">
    <source>
        <dbReference type="Proteomes" id="UP000623467"/>
    </source>
</evidence>
<comment type="caution">
    <text evidence="2">The sequence shown here is derived from an EMBL/GenBank/DDBJ whole genome shotgun (WGS) entry which is preliminary data.</text>
</comment>
<evidence type="ECO:0000256" key="1">
    <source>
        <dbReference type="SAM" id="MobiDB-lite"/>
    </source>
</evidence>
<accession>A0A8H6Y6P3</accession>
<proteinExistence type="predicted"/>
<dbReference type="AlphaFoldDB" id="A0A8H6Y6P3"/>
<dbReference type="EMBL" id="JACAZH010000011">
    <property type="protein sequence ID" value="KAF7355263.1"/>
    <property type="molecule type" value="Genomic_DNA"/>
</dbReference>
<reference evidence="2" key="1">
    <citation type="submission" date="2020-05" db="EMBL/GenBank/DDBJ databases">
        <title>Mycena genomes resolve the evolution of fungal bioluminescence.</title>
        <authorList>
            <person name="Tsai I.J."/>
        </authorList>
    </citation>
    <scope>NUCLEOTIDE SEQUENCE</scope>
    <source>
        <strain evidence="2">160909Yilan</strain>
    </source>
</reference>
<keyword evidence="3" id="KW-1185">Reference proteome</keyword>
<name>A0A8H6Y6P3_9AGAR</name>
<gene>
    <name evidence="2" type="ORF">MSAN_01442500</name>
</gene>
<organism evidence="2 3">
    <name type="scientific">Mycena sanguinolenta</name>
    <dbReference type="NCBI Taxonomy" id="230812"/>
    <lineage>
        <taxon>Eukaryota</taxon>
        <taxon>Fungi</taxon>
        <taxon>Dikarya</taxon>
        <taxon>Basidiomycota</taxon>
        <taxon>Agaricomycotina</taxon>
        <taxon>Agaricomycetes</taxon>
        <taxon>Agaricomycetidae</taxon>
        <taxon>Agaricales</taxon>
        <taxon>Marasmiineae</taxon>
        <taxon>Mycenaceae</taxon>
        <taxon>Mycena</taxon>
    </lineage>
</organism>
<dbReference type="Proteomes" id="UP000623467">
    <property type="component" value="Unassembled WGS sequence"/>
</dbReference>
<protein>
    <recommendedName>
        <fullName evidence="4">BTB domain-containing protein</fullName>
    </recommendedName>
</protein>
<evidence type="ECO:0000313" key="2">
    <source>
        <dbReference type="EMBL" id="KAF7355263.1"/>
    </source>
</evidence>
<evidence type="ECO:0008006" key="4">
    <source>
        <dbReference type="Google" id="ProtNLM"/>
    </source>
</evidence>